<gene>
    <name evidence="1" type="ORF">MA16_Dca002896</name>
</gene>
<keyword evidence="2" id="KW-1185">Reference proteome</keyword>
<accession>A0A2I0X8Z4</accession>
<name>A0A2I0X8Z4_9ASPA</name>
<evidence type="ECO:0000313" key="2">
    <source>
        <dbReference type="Proteomes" id="UP000233837"/>
    </source>
</evidence>
<organism evidence="1 2">
    <name type="scientific">Dendrobium catenatum</name>
    <dbReference type="NCBI Taxonomy" id="906689"/>
    <lineage>
        <taxon>Eukaryota</taxon>
        <taxon>Viridiplantae</taxon>
        <taxon>Streptophyta</taxon>
        <taxon>Embryophyta</taxon>
        <taxon>Tracheophyta</taxon>
        <taxon>Spermatophyta</taxon>
        <taxon>Magnoliopsida</taxon>
        <taxon>Liliopsida</taxon>
        <taxon>Asparagales</taxon>
        <taxon>Orchidaceae</taxon>
        <taxon>Epidendroideae</taxon>
        <taxon>Malaxideae</taxon>
        <taxon>Dendrobiinae</taxon>
        <taxon>Dendrobium</taxon>
    </lineage>
</organism>
<dbReference type="AlphaFoldDB" id="A0A2I0X8Z4"/>
<proteinExistence type="predicted"/>
<sequence>MNYEERYRSREQKDKELMTSVASVISVSAPGSSGRSRIVRDDRYRLCRENHVWLYGSSGRNLDRLDENKPVNPSPRTMFNFRLDEIILFMDRPVRSSIVQDDQSGYI</sequence>
<protein>
    <submittedName>
        <fullName evidence="1">Uncharacterized protein</fullName>
    </submittedName>
</protein>
<dbReference type="Proteomes" id="UP000233837">
    <property type="component" value="Unassembled WGS sequence"/>
</dbReference>
<reference evidence="1 2" key="2">
    <citation type="journal article" date="2017" name="Nature">
        <title>The Apostasia genome and the evolution of orchids.</title>
        <authorList>
            <person name="Zhang G.Q."/>
            <person name="Liu K.W."/>
            <person name="Li Z."/>
            <person name="Lohaus R."/>
            <person name="Hsiao Y.Y."/>
            <person name="Niu S.C."/>
            <person name="Wang J.Y."/>
            <person name="Lin Y.C."/>
            <person name="Xu Q."/>
            <person name="Chen L.J."/>
            <person name="Yoshida K."/>
            <person name="Fujiwara S."/>
            <person name="Wang Z.W."/>
            <person name="Zhang Y.Q."/>
            <person name="Mitsuda N."/>
            <person name="Wang M."/>
            <person name="Liu G.H."/>
            <person name="Pecoraro L."/>
            <person name="Huang H.X."/>
            <person name="Xiao X.J."/>
            <person name="Lin M."/>
            <person name="Wu X.Y."/>
            <person name="Wu W.L."/>
            <person name="Chen Y.Y."/>
            <person name="Chang S.B."/>
            <person name="Sakamoto S."/>
            <person name="Ohme-Takagi M."/>
            <person name="Yagi M."/>
            <person name="Zeng S.J."/>
            <person name="Shen C.Y."/>
            <person name="Yeh C.M."/>
            <person name="Luo Y.B."/>
            <person name="Tsai W.C."/>
            <person name="Van de Peer Y."/>
            <person name="Liu Z.J."/>
        </authorList>
    </citation>
    <scope>NUCLEOTIDE SEQUENCE [LARGE SCALE GENOMIC DNA]</scope>
    <source>
        <tissue evidence="1">The whole plant</tissue>
    </source>
</reference>
<evidence type="ECO:0000313" key="1">
    <source>
        <dbReference type="EMBL" id="PKU84383.1"/>
    </source>
</evidence>
<reference evidence="1 2" key="1">
    <citation type="journal article" date="2016" name="Sci. Rep.">
        <title>The Dendrobium catenatum Lindl. genome sequence provides insights into polysaccharide synthase, floral development and adaptive evolution.</title>
        <authorList>
            <person name="Zhang G.Q."/>
            <person name="Xu Q."/>
            <person name="Bian C."/>
            <person name="Tsai W.C."/>
            <person name="Yeh C.M."/>
            <person name="Liu K.W."/>
            <person name="Yoshida K."/>
            <person name="Zhang L.S."/>
            <person name="Chang S.B."/>
            <person name="Chen F."/>
            <person name="Shi Y."/>
            <person name="Su Y.Y."/>
            <person name="Zhang Y.Q."/>
            <person name="Chen L.J."/>
            <person name="Yin Y."/>
            <person name="Lin M."/>
            <person name="Huang H."/>
            <person name="Deng H."/>
            <person name="Wang Z.W."/>
            <person name="Zhu S.L."/>
            <person name="Zhao X."/>
            <person name="Deng C."/>
            <person name="Niu S.C."/>
            <person name="Huang J."/>
            <person name="Wang M."/>
            <person name="Liu G.H."/>
            <person name="Yang H.J."/>
            <person name="Xiao X.J."/>
            <person name="Hsiao Y.Y."/>
            <person name="Wu W.L."/>
            <person name="Chen Y.Y."/>
            <person name="Mitsuda N."/>
            <person name="Ohme-Takagi M."/>
            <person name="Luo Y.B."/>
            <person name="Van de Peer Y."/>
            <person name="Liu Z.J."/>
        </authorList>
    </citation>
    <scope>NUCLEOTIDE SEQUENCE [LARGE SCALE GENOMIC DNA]</scope>
    <source>
        <tissue evidence="1">The whole plant</tissue>
    </source>
</reference>
<dbReference type="EMBL" id="KZ502052">
    <property type="protein sequence ID" value="PKU84383.1"/>
    <property type="molecule type" value="Genomic_DNA"/>
</dbReference>